<evidence type="ECO:0000313" key="2">
    <source>
        <dbReference type="Proteomes" id="UP000019471"/>
    </source>
</evidence>
<dbReference type="OrthoDB" id="10444283at2759"/>
<dbReference type="EMBL" id="AMGX01000034">
    <property type="protein sequence ID" value="EXJ57729.1"/>
    <property type="molecule type" value="Genomic_DNA"/>
</dbReference>
<comment type="caution">
    <text evidence="1">The sequence shown here is derived from an EMBL/GenBank/DDBJ whole genome shotgun (WGS) entry which is preliminary data.</text>
</comment>
<keyword evidence="2" id="KW-1185">Reference proteome</keyword>
<proteinExistence type="predicted"/>
<dbReference type="Proteomes" id="UP000019471">
    <property type="component" value="Unassembled WGS sequence"/>
</dbReference>
<organism evidence="1 2">
    <name type="scientific">Cladophialophora psammophila CBS 110553</name>
    <dbReference type="NCBI Taxonomy" id="1182543"/>
    <lineage>
        <taxon>Eukaryota</taxon>
        <taxon>Fungi</taxon>
        <taxon>Dikarya</taxon>
        <taxon>Ascomycota</taxon>
        <taxon>Pezizomycotina</taxon>
        <taxon>Eurotiomycetes</taxon>
        <taxon>Chaetothyriomycetidae</taxon>
        <taxon>Chaetothyriales</taxon>
        <taxon>Herpotrichiellaceae</taxon>
        <taxon>Cladophialophora</taxon>
    </lineage>
</organism>
<dbReference type="HOGENOM" id="CLU_2209766_0_0_1"/>
<gene>
    <name evidence="1" type="ORF">A1O5_12519</name>
</gene>
<sequence>MKSEPSYRECSTYWMPWWLAGAVVIALDGSPDGEIEGRFIKGLYRILRRKGLPDYALPKLMAVTNELAAVGDTFKHANQSFKGIDWSAAASDKGTRKYWLDSEAKTY</sequence>
<evidence type="ECO:0000313" key="1">
    <source>
        <dbReference type="EMBL" id="EXJ57729.1"/>
    </source>
</evidence>
<reference evidence="1 2" key="1">
    <citation type="submission" date="2013-03" db="EMBL/GenBank/DDBJ databases">
        <title>The Genome Sequence of Cladophialophora psammophila CBS 110553.</title>
        <authorList>
            <consortium name="The Broad Institute Genomics Platform"/>
            <person name="Cuomo C."/>
            <person name="de Hoog S."/>
            <person name="Gorbushina A."/>
            <person name="Walker B."/>
            <person name="Young S.K."/>
            <person name="Zeng Q."/>
            <person name="Gargeya S."/>
            <person name="Fitzgerald M."/>
            <person name="Haas B."/>
            <person name="Abouelleil A."/>
            <person name="Allen A.W."/>
            <person name="Alvarado L."/>
            <person name="Arachchi H.M."/>
            <person name="Berlin A.M."/>
            <person name="Chapman S.B."/>
            <person name="Gainer-Dewar J."/>
            <person name="Goldberg J."/>
            <person name="Griggs A."/>
            <person name="Gujja S."/>
            <person name="Hansen M."/>
            <person name="Howarth C."/>
            <person name="Imamovic A."/>
            <person name="Ireland A."/>
            <person name="Larimer J."/>
            <person name="McCowan C."/>
            <person name="Murphy C."/>
            <person name="Pearson M."/>
            <person name="Poon T.W."/>
            <person name="Priest M."/>
            <person name="Roberts A."/>
            <person name="Saif S."/>
            <person name="Shea T."/>
            <person name="Sisk P."/>
            <person name="Sykes S."/>
            <person name="Wortman J."/>
            <person name="Nusbaum C."/>
            <person name="Birren B."/>
        </authorList>
    </citation>
    <scope>NUCLEOTIDE SEQUENCE [LARGE SCALE GENOMIC DNA]</scope>
    <source>
        <strain evidence="1 2">CBS 110553</strain>
    </source>
</reference>
<name>W9WGU3_9EURO</name>
<dbReference type="AlphaFoldDB" id="W9WGU3"/>
<dbReference type="RefSeq" id="XP_007751278.1">
    <property type="nucleotide sequence ID" value="XM_007753088.1"/>
</dbReference>
<dbReference type="STRING" id="1182543.W9WGU3"/>
<dbReference type="GeneID" id="19197205"/>
<accession>W9WGU3</accession>
<protein>
    <submittedName>
        <fullName evidence="1">Uncharacterized protein</fullName>
    </submittedName>
</protein>